<evidence type="ECO:0000256" key="2">
    <source>
        <dbReference type="SAM" id="SignalP"/>
    </source>
</evidence>
<reference evidence="4" key="1">
    <citation type="journal article" date="2019" name="Int. J. Syst. Evol. Microbiol.">
        <title>The Global Catalogue of Microorganisms (GCM) 10K type strain sequencing project: providing services to taxonomists for standard genome sequencing and annotation.</title>
        <authorList>
            <consortium name="The Broad Institute Genomics Platform"/>
            <consortium name="The Broad Institute Genome Sequencing Center for Infectious Disease"/>
            <person name="Wu L."/>
            <person name="Ma J."/>
        </authorList>
    </citation>
    <scope>NUCLEOTIDE SEQUENCE [LARGE SCALE GENOMIC DNA]</scope>
    <source>
        <strain evidence="4">CGMCC 1.6784</strain>
    </source>
</reference>
<protein>
    <submittedName>
        <fullName evidence="3">Uncharacterized protein</fullName>
    </submittedName>
</protein>
<comment type="caution">
    <text evidence="3">The sequence shown here is derived from an EMBL/GenBank/DDBJ whole genome shotgun (WGS) entry which is preliminary data.</text>
</comment>
<evidence type="ECO:0000256" key="1">
    <source>
        <dbReference type="SAM" id="MobiDB-lite"/>
    </source>
</evidence>
<evidence type="ECO:0000313" key="4">
    <source>
        <dbReference type="Proteomes" id="UP000605099"/>
    </source>
</evidence>
<name>A0ABQ2JHS6_9SPHN</name>
<proteinExistence type="predicted"/>
<evidence type="ECO:0000313" key="3">
    <source>
        <dbReference type="EMBL" id="GGN45527.1"/>
    </source>
</evidence>
<dbReference type="Proteomes" id="UP000605099">
    <property type="component" value="Unassembled WGS sequence"/>
</dbReference>
<dbReference type="RefSeq" id="WP_188818787.1">
    <property type="nucleotide sequence ID" value="NZ_BMLK01000004.1"/>
</dbReference>
<sequence>MRGLLAAACALPSAGAFAIAFTVSAPLPAKEAEAKVATSLAATAAPERLTSHDMEDTKLETASLRSTTE</sequence>
<accession>A0ABQ2JHS6</accession>
<feature type="region of interest" description="Disordered" evidence="1">
    <location>
        <begin position="48"/>
        <end position="69"/>
    </location>
</feature>
<gene>
    <name evidence="3" type="ORF">GCM10011349_11700</name>
</gene>
<feature type="signal peptide" evidence="2">
    <location>
        <begin position="1"/>
        <end position="18"/>
    </location>
</feature>
<feature type="compositionally biased region" description="Basic and acidic residues" evidence="1">
    <location>
        <begin position="49"/>
        <end position="59"/>
    </location>
</feature>
<dbReference type="EMBL" id="BMLK01000004">
    <property type="protein sequence ID" value="GGN45527.1"/>
    <property type="molecule type" value="Genomic_DNA"/>
</dbReference>
<keyword evidence="4" id="KW-1185">Reference proteome</keyword>
<keyword evidence="2" id="KW-0732">Signal</keyword>
<feature type="chain" id="PRO_5045039903" evidence="2">
    <location>
        <begin position="19"/>
        <end position="69"/>
    </location>
</feature>
<organism evidence="3 4">
    <name type="scientific">Novosphingobium indicum</name>
    <dbReference type="NCBI Taxonomy" id="462949"/>
    <lineage>
        <taxon>Bacteria</taxon>
        <taxon>Pseudomonadati</taxon>
        <taxon>Pseudomonadota</taxon>
        <taxon>Alphaproteobacteria</taxon>
        <taxon>Sphingomonadales</taxon>
        <taxon>Sphingomonadaceae</taxon>
        <taxon>Novosphingobium</taxon>
    </lineage>
</organism>